<name>A0A840C6B9_9HYPH</name>
<comment type="similarity">
    <text evidence="10">Belongs to the MurCDEF family. MurF subfamily.</text>
</comment>
<comment type="function">
    <text evidence="10 11">Involved in cell wall formation. Catalyzes the final step in the synthesis of UDP-N-acetylmuramoyl-pentapeptide, the precursor of murein.</text>
</comment>
<dbReference type="Gene3D" id="3.40.1190.10">
    <property type="entry name" value="Mur-like, catalytic domain"/>
    <property type="match status" value="1"/>
</dbReference>
<dbReference type="GO" id="GO:0008360">
    <property type="term" value="P:regulation of cell shape"/>
    <property type="evidence" value="ECO:0007669"/>
    <property type="project" value="UniProtKB-KW"/>
</dbReference>
<feature type="domain" description="Mur ligase C-terminal" evidence="13">
    <location>
        <begin position="330"/>
        <end position="450"/>
    </location>
</feature>
<comment type="subcellular location">
    <subcellularLocation>
        <location evidence="10 11">Cytoplasm</location>
    </subcellularLocation>
</comment>
<dbReference type="SUPFAM" id="SSF53244">
    <property type="entry name" value="MurD-like peptide ligases, peptide-binding domain"/>
    <property type="match status" value="1"/>
</dbReference>
<evidence type="ECO:0000256" key="7">
    <source>
        <dbReference type="ARBA" id="ARBA00022984"/>
    </source>
</evidence>
<evidence type="ECO:0000256" key="8">
    <source>
        <dbReference type="ARBA" id="ARBA00023306"/>
    </source>
</evidence>
<dbReference type="UniPathway" id="UPA00219"/>
<dbReference type="PANTHER" id="PTHR43024:SF1">
    <property type="entry name" value="UDP-N-ACETYLMURAMOYL-TRIPEPTIDE--D-ALANYL-D-ALANINE LIGASE"/>
    <property type="match status" value="1"/>
</dbReference>
<dbReference type="SUPFAM" id="SSF53623">
    <property type="entry name" value="MurD-like peptide ligases, catalytic domain"/>
    <property type="match status" value="1"/>
</dbReference>
<reference evidence="15 16" key="1">
    <citation type="submission" date="2020-08" db="EMBL/GenBank/DDBJ databases">
        <title>Genomic Encyclopedia of Type Strains, Phase IV (KMG-IV): sequencing the most valuable type-strain genomes for metagenomic binning, comparative biology and taxonomic classification.</title>
        <authorList>
            <person name="Goeker M."/>
        </authorList>
    </citation>
    <scope>NUCLEOTIDE SEQUENCE [LARGE SCALE GENOMIC DNA]</scope>
    <source>
        <strain evidence="15 16">DSM 103737</strain>
    </source>
</reference>
<evidence type="ECO:0000256" key="1">
    <source>
        <dbReference type="ARBA" id="ARBA00022490"/>
    </source>
</evidence>
<feature type="domain" description="Mur ligase central" evidence="14">
    <location>
        <begin position="111"/>
        <end position="301"/>
    </location>
</feature>
<comment type="catalytic activity">
    <reaction evidence="10 11">
        <text>D-alanyl-D-alanine + UDP-N-acetyl-alpha-D-muramoyl-L-alanyl-gamma-D-glutamyl-meso-2,6-diaminopimelate + ATP = UDP-N-acetyl-alpha-D-muramoyl-L-alanyl-gamma-D-glutamyl-meso-2,6-diaminopimeloyl-D-alanyl-D-alanine + ADP + phosphate + H(+)</text>
        <dbReference type="Rhea" id="RHEA:28374"/>
        <dbReference type="ChEBI" id="CHEBI:15378"/>
        <dbReference type="ChEBI" id="CHEBI:30616"/>
        <dbReference type="ChEBI" id="CHEBI:43474"/>
        <dbReference type="ChEBI" id="CHEBI:57822"/>
        <dbReference type="ChEBI" id="CHEBI:61386"/>
        <dbReference type="ChEBI" id="CHEBI:83905"/>
        <dbReference type="ChEBI" id="CHEBI:456216"/>
        <dbReference type="EC" id="6.3.2.10"/>
    </reaction>
</comment>
<protein>
    <recommendedName>
        <fullName evidence="10 11">UDP-N-acetylmuramoyl-tripeptide--D-alanyl-D-alanine ligase</fullName>
        <ecNumber evidence="10 11">6.3.2.10</ecNumber>
    </recommendedName>
    <alternativeName>
        <fullName evidence="10">D-alanyl-D-alanine-adding enzyme</fullName>
    </alternativeName>
</protein>
<evidence type="ECO:0000256" key="2">
    <source>
        <dbReference type="ARBA" id="ARBA00022598"/>
    </source>
</evidence>
<comment type="caution">
    <text evidence="10">Lacks conserved residue(s) required for the propagation of feature annotation.</text>
</comment>
<evidence type="ECO:0000256" key="6">
    <source>
        <dbReference type="ARBA" id="ARBA00022960"/>
    </source>
</evidence>
<keyword evidence="9 10" id="KW-0961">Cell wall biogenesis/degradation</keyword>
<accession>A0A840C6B9</accession>
<dbReference type="PANTHER" id="PTHR43024">
    <property type="entry name" value="UDP-N-ACETYLMURAMOYL-TRIPEPTIDE--D-ALANYL-D-ALANINE LIGASE"/>
    <property type="match status" value="1"/>
</dbReference>
<evidence type="ECO:0000259" key="13">
    <source>
        <dbReference type="Pfam" id="PF02875"/>
    </source>
</evidence>
<keyword evidence="3 10" id="KW-0132">Cell division</keyword>
<dbReference type="Pfam" id="PF01225">
    <property type="entry name" value="Mur_ligase"/>
    <property type="match status" value="1"/>
</dbReference>
<dbReference type="InterPro" id="IPR004101">
    <property type="entry name" value="Mur_ligase_C"/>
</dbReference>
<dbReference type="GO" id="GO:0005737">
    <property type="term" value="C:cytoplasm"/>
    <property type="evidence" value="ECO:0007669"/>
    <property type="project" value="UniProtKB-SubCell"/>
</dbReference>
<dbReference type="InterPro" id="IPR035911">
    <property type="entry name" value="MurE/MurF_N"/>
</dbReference>
<feature type="domain" description="Mur ligase N-terminal catalytic" evidence="12">
    <location>
        <begin position="26"/>
        <end position="73"/>
    </location>
</feature>
<dbReference type="Proteomes" id="UP000577362">
    <property type="component" value="Unassembled WGS sequence"/>
</dbReference>
<evidence type="ECO:0000256" key="11">
    <source>
        <dbReference type="RuleBase" id="RU004136"/>
    </source>
</evidence>
<dbReference type="InterPro" id="IPR036565">
    <property type="entry name" value="Mur-like_cat_sf"/>
</dbReference>
<keyword evidence="16" id="KW-1185">Reference proteome</keyword>
<evidence type="ECO:0000256" key="9">
    <source>
        <dbReference type="ARBA" id="ARBA00023316"/>
    </source>
</evidence>
<keyword evidence="5 10" id="KW-0067">ATP-binding</keyword>
<dbReference type="NCBIfam" id="TIGR01143">
    <property type="entry name" value="murF"/>
    <property type="match status" value="1"/>
</dbReference>
<keyword evidence="4 10" id="KW-0547">Nucleotide-binding</keyword>
<dbReference type="EC" id="6.3.2.10" evidence="10 11"/>
<dbReference type="Pfam" id="PF08245">
    <property type="entry name" value="Mur_ligase_M"/>
    <property type="match status" value="1"/>
</dbReference>
<evidence type="ECO:0000256" key="10">
    <source>
        <dbReference type="HAMAP-Rule" id="MF_02019"/>
    </source>
</evidence>
<dbReference type="InterPro" id="IPR051046">
    <property type="entry name" value="MurCDEF_CellWall_CoF430Synth"/>
</dbReference>
<evidence type="ECO:0000259" key="12">
    <source>
        <dbReference type="Pfam" id="PF01225"/>
    </source>
</evidence>
<dbReference type="GO" id="GO:0071555">
    <property type="term" value="P:cell wall organization"/>
    <property type="evidence" value="ECO:0007669"/>
    <property type="project" value="UniProtKB-KW"/>
</dbReference>
<keyword evidence="6 10" id="KW-0133">Cell shape</keyword>
<organism evidence="15 16">
    <name type="scientific">Chelatococcus caeni</name>
    <dbReference type="NCBI Taxonomy" id="1348468"/>
    <lineage>
        <taxon>Bacteria</taxon>
        <taxon>Pseudomonadati</taxon>
        <taxon>Pseudomonadota</taxon>
        <taxon>Alphaproteobacteria</taxon>
        <taxon>Hyphomicrobiales</taxon>
        <taxon>Chelatococcaceae</taxon>
        <taxon>Chelatococcus</taxon>
    </lineage>
</organism>
<keyword evidence="2 10" id="KW-0436">Ligase</keyword>
<dbReference type="Gene3D" id="3.40.1390.10">
    <property type="entry name" value="MurE/MurF, N-terminal domain"/>
    <property type="match status" value="1"/>
</dbReference>
<gene>
    <name evidence="10" type="primary">murF</name>
    <name evidence="15" type="ORF">GGR16_002971</name>
</gene>
<dbReference type="InterPro" id="IPR005863">
    <property type="entry name" value="UDP-N-AcMur_synth"/>
</dbReference>
<dbReference type="InterPro" id="IPR000713">
    <property type="entry name" value="Mur_ligase_N"/>
</dbReference>
<dbReference type="Gene3D" id="3.90.190.20">
    <property type="entry name" value="Mur ligase, C-terminal domain"/>
    <property type="match status" value="1"/>
</dbReference>
<dbReference type="HAMAP" id="MF_02019">
    <property type="entry name" value="MurF"/>
    <property type="match status" value="1"/>
</dbReference>
<dbReference type="EMBL" id="JACIEN010000003">
    <property type="protein sequence ID" value="MBB4017937.1"/>
    <property type="molecule type" value="Genomic_DNA"/>
</dbReference>
<evidence type="ECO:0000259" key="14">
    <source>
        <dbReference type="Pfam" id="PF08245"/>
    </source>
</evidence>
<sequence length="477" mass="49740">MNDALWTGLEILGALGARAHGGLPDTITGVSIDTRTLAPGDLFCALAGSRDGHEFVADALAKGAAAALVDEAHFDALSHLGPLLVVPDVLAAMGAAARAARARTKAQVVAVTGSVGKTGTKEALRLALGKQGRTHAAVASYNNHWGVPLTLMRMPRDSAYGIFEIGMNAPGEIAALVAQVRPHVAIITTVGPVHLEFFPSVEAIADAKGEIFSGIEPGGTAIINRDNPHFERLKLHAAASPAGRIVSFGEQEGADVRAERILLKSDMTIVEARVFGEAIAYRLGSPGRHVALNSLAVMAAVKALGADIALAGLGLGELQPIIGRGERTSMKGPGGTITLVDESFNANPASMRAAVDTLAEADVGLRGRRIAVLADMLELGPDGPALHRALGEFVAQSGVNLVFACGPLMKNLWQALPQEMRGRYAQTPAELEPELVGALRGGDVVMVKGSKSTYVSRIVATLKDRYPREAARAEADM</sequence>
<proteinExistence type="inferred from homology"/>
<dbReference type="AlphaFoldDB" id="A0A840C6B9"/>
<evidence type="ECO:0000313" key="15">
    <source>
        <dbReference type="EMBL" id="MBB4017937.1"/>
    </source>
</evidence>
<dbReference type="RefSeq" id="WP_183317056.1">
    <property type="nucleotide sequence ID" value="NZ_JACIEN010000003.1"/>
</dbReference>
<dbReference type="GO" id="GO:0005524">
    <property type="term" value="F:ATP binding"/>
    <property type="evidence" value="ECO:0007669"/>
    <property type="project" value="UniProtKB-UniRule"/>
</dbReference>
<comment type="pathway">
    <text evidence="10 11">Cell wall biogenesis; peptidoglycan biosynthesis.</text>
</comment>
<comment type="caution">
    <text evidence="15">The sequence shown here is derived from an EMBL/GenBank/DDBJ whole genome shotgun (WGS) entry which is preliminary data.</text>
</comment>
<dbReference type="InterPro" id="IPR036615">
    <property type="entry name" value="Mur_ligase_C_dom_sf"/>
</dbReference>
<dbReference type="GO" id="GO:0047480">
    <property type="term" value="F:UDP-N-acetylmuramoyl-tripeptide-D-alanyl-D-alanine ligase activity"/>
    <property type="evidence" value="ECO:0007669"/>
    <property type="project" value="UniProtKB-UniRule"/>
</dbReference>
<evidence type="ECO:0000256" key="5">
    <source>
        <dbReference type="ARBA" id="ARBA00022840"/>
    </source>
</evidence>
<dbReference type="InterPro" id="IPR013221">
    <property type="entry name" value="Mur_ligase_cen"/>
</dbReference>
<dbReference type="NCBIfam" id="NF010693">
    <property type="entry name" value="PRK14093.1"/>
    <property type="match status" value="1"/>
</dbReference>
<evidence type="ECO:0000313" key="16">
    <source>
        <dbReference type="Proteomes" id="UP000577362"/>
    </source>
</evidence>
<keyword evidence="8 10" id="KW-0131">Cell cycle</keyword>
<dbReference type="SUPFAM" id="SSF63418">
    <property type="entry name" value="MurE/MurF N-terminal domain"/>
    <property type="match status" value="1"/>
</dbReference>
<evidence type="ECO:0000256" key="3">
    <source>
        <dbReference type="ARBA" id="ARBA00022618"/>
    </source>
</evidence>
<dbReference type="GO" id="GO:0051301">
    <property type="term" value="P:cell division"/>
    <property type="evidence" value="ECO:0007669"/>
    <property type="project" value="UniProtKB-KW"/>
</dbReference>
<dbReference type="GO" id="GO:0009252">
    <property type="term" value="P:peptidoglycan biosynthetic process"/>
    <property type="evidence" value="ECO:0007669"/>
    <property type="project" value="UniProtKB-UniRule"/>
</dbReference>
<keyword evidence="7 10" id="KW-0573">Peptidoglycan synthesis</keyword>
<dbReference type="Pfam" id="PF02875">
    <property type="entry name" value="Mur_ligase_C"/>
    <property type="match status" value="1"/>
</dbReference>
<keyword evidence="1 10" id="KW-0963">Cytoplasm</keyword>
<evidence type="ECO:0000256" key="4">
    <source>
        <dbReference type="ARBA" id="ARBA00022741"/>
    </source>
</evidence>